<evidence type="ECO:0008006" key="4">
    <source>
        <dbReference type="Google" id="ProtNLM"/>
    </source>
</evidence>
<sequence>MDARSGRRSVGLFGLNEGGPRPKWAGPACARFAPCVAAVGLAFLGSGVFHACLLVKFTPVYSETECGDETAMLDRFEFASSVDLGMDINVTCRNPNPYSIEILASVPGRVFIELDGKEGRFEVGTLRVLSGSSLREQGSGTVAVRMDARLSGAQTNALLPHMLEDPAVRVLMELQFEAGRRRKRRRRRRRRSRRRRRTRRTRRRRRRRRRTPHPLSSWRLRSFCCWAGRLRPFGRALGHPGALAQRSGPSHDAER</sequence>
<feature type="region of interest" description="Disordered" evidence="1">
    <location>
        <begin position="181"/>
        <end position="213"/>
    </location>
</feature>
<evidence type="ECO:0000313" key="3">
    <source>
        <dbReference type="Proteomes" id="UP001189429"/>
    </source>
</evidence>
<dbReference type="EMBL" id="CAUYUJ010001705">
    <property type="protein sequence ID" value="CAK0797220.1"/>
    <property type="molecule type" value="Genomic_DNA"/>
</dbReference>
<comment type="caution">
    <text evidence="2">The sequence shown here is derived from an EMBL/GenBank/DDBJ whole genome shotgun (WGS) entry which is preliminary data.</text>
</comment>
<organism evidence="2 3">
    <name type="scientific">Prorocentrum cordatum</name>
    <dbReference type="NCBI Taxonomy" id="2364126"/>
    <lineage>
        <taxon>Eukaryota</taxon>
        <taxon>Sar</taxon>
        <taxon>Alveolata</taxon>
        <taxon>Dinophyceae</taxon>
        <taxon>Prorocentrales</taxon>
        <taxon>Prorocentraceae</taxon>
        <taxon>Prorocentrum</taxon>
    </lineage>
</organism>
<proteinExistence type="predicted"/>
<protein>
    <recommendedName>
        <fullName evidence="4">Late embryogenesis abundant protein LEA-2 subgroup domain-containing protein</fullName>
    </recommendedName>
</protein>
<accession>A0ABN9PZC8</accession>
<name>A0ABN9PZC8_9DINO</name>
<reference evidence="2" key="1">
    <citation type="submission" date="2023-10" db="EMBL/GenBank/DDBJ databases">
        <authorList>
            <person name="Chen Y."/>
            <person name="Shah S."/>
            <person name="Dougan E. K."/>
            <person name="Thang M."/>
            <person name="Chan C."/>
        </authorList>
    </citation>
    <scope>NUCLEOTIDE SEQUENCE [LARGE SCALE GENOMIC DNA]</scope>
</reference>
<feature type="compositionally biased region" description="Basic residues" evidence="1">
    <location>
        <begin position="181"/>
        <end position="212"/>
    </location>
</feature>
<gene>
    <name evidence="2" type="ORF">PCOR1329_LOCUS6372</name>
</gene>
<evidence type="ECO:0000256" key="1">
    <source>
        <dbReference type="SAM" id="MobiDB-lite"/>
    </source>
</evidence>
<dbReference type="Proteomes" id="UP001189429">
    <property type="component" value="Unassembled WGS sequence"/>
</dbReference>
<keyword evidence="3" id="KW-1185">Reference proteome</keyword>
<evidence type="ECO:0000313" key="2">
    <source>
        <dbReference type="EMBL" id="CAK0797220.1"/>
    </source>
</evidence>